<dbReference type="InterPro" id="IPR000228">
    <property type="entry name" value="RNA3'_term_phos_cyc"/>
</dbReference>
<gene>
    <name evidence="3" type="ORF">DRE_02713</name>
</gene>
<dbReference type="PANTHER" id="PTHR11096">
    <property type="entry name" value="RNA 3' TERMINAL PHOSPHATE CYCLASE"/>
    <property type="match status" value="1"/>
</dbReference>
<accession>W7HX77</accession>
<organism evidence="3 4">
    <name type="scientific">Drechslerella stenobrocha 248</name>
    <dbReference type="NCBI Taxonomy" id="1043628"/>
    <lineage>
        <taxon>Eukaryota</taxon>
        <taxon>Fungi</taxon>
        <taxon>Dikarya</taxon>
        <taxon>Ascomycota</taxon>
        <taxon>Pezizomycotina</taxon>
        <taxon>Orbiliomycetes</taxon>
        <taxon>Orbiliales</taxon>
        <taxon>Orbiliaceae</taxon>
        <taxon>Drechslerella</taxon>
    </lineage>
</organism>
<evidence type="ECO:0000313" key="3">
    <source>
        <dbReference type="EMBL" id="EWC48134.1"/>
    </source>
</evidence>
<proteinExistence type="predicted"/>
<dbReference type="OrthoDB" id="25029at2759"/>
<dbReference type="InterPro" id="IPR023797">
    <property type="entry name" value="RNA3'_phos_cyclase_dom"/>
</dbReference>
<dbReference type="AlphaFoldDB" id="W7HX77"/>
<keyword evidence="4" id="KW-1185">Reference proteome</keyword>
<dbReference type="PANTHER" id="PTHR11096:SF0">
    <property type="entry name" value="RNA 3'-TERMINAL PHOSPHATE CYCLASE"/>
    <property type="match status" value="1"/>
</dbReference>
<reference evidence="3 4" key="1">
    <citation type="submission" date="2013-05" db="EMBL/GenBank/DDBJ databases">
        <title>Drechslerella stenobrocha genome reveals carnivorous origination and mechanical trapping mechanism of predatory fungi.</title>
        <authorList>
            <person name="Liu X."/>
            <person name="Zhang W."/>
            <person name="Liu K."/>
        </authorList>
    </citation>
    <scope>NUCLEOTIDE SEQUENCE [LARGE SCALE GENOMIC DNA]</scope>
    <source>
        <strain evidence="3 4">248</strain>
    </source>
</reference>
<name>W7HX77_9PEZI</name>
<dbReference type="Proteomes" id="UP000024837">
    <property type="component" value="Unassembled WGS sequence"/>
</dbReference>
<dbReference type="SUPFAM" id="SSF55205">
    <property type="entry name" value="EPT/RTPC-like"/>
    <property type="match status" value="1"/>
</dbReference>
<dbReference type="EMBL" id="KI966406">
    <property type="protein sequence ID" value="EWC48134.1"/>
    <property type="molecule type" value="Genomic_DNA"/>
</dbReference>
<feature type="region of interest" description="Disordered" evidence="1">
    <location>
        <begin position="87"/>
        <end position="110"/>
    </location>
</feature>
<feature type="domain" description="RNA 3'-terminal phosphate cyclase" evidence="2">
    <location>
        <begin position="22"/>
        <end position="356"/>
    </location>
</feature>
<evidence type="ECO:0000256" key="1">
    <source>
        <dbReference type="SAM" id="MobiDB-lite"/>
    </source>
</evidence>
<dbReference type="GO" id="GO:0006396">
    <property type="term" value="P:RNA processing"/>
    <property type="evidence" value="ECO:0007669"/>
    <property type="project" value="InterPro"/>
</dbReference>
<dbReference type="HOGENOM" id="CLU_027882_0_1_1"/>
<evidence type="ECO:0000313" key="4">
    <source>
        <dbReference type="Proteomes" id="UP000024837"/>
    </source>
</evidence>
<evidence type="ECO:0000259" key="2">
    <source>
        <dbReference type="Pfam" id="PF01137"/>
    </source>
</evidence>
<dbReference type="Pfam" id="PF01137">
    <property type="entry name" value="RTC"/>
    <property type="match status" value="1"/>
</dbReference>
<protein>
    <recommendedName>
        <fullName evidence="2">RNA 3'-terminal phosphate cyclase domain-containing protein</fullName>
    </recommendedName>
</protein>
<dbReference type="InterPro" id="IPR013792">
    <property type="entry name" value="RNA3'P_cycl/enolpyr_Trfase_a/b"/>
</dbReference>
<dbReference type="GO" id="GO:0003963">
    <property type="term" value="F:RNA-3'-phosphate cyclase activity"/>
    <property type="evidence" value="ECO:0007669"/>
    <property type="project" value="TreeGrafter"/>
</dbReference>
<dbReference type="GO" id="GO:0005634">
    <property type="term" value="C:nucleus"/>
    <property type="evidence" value="ECO:0007669"/>
    <property type="project" value="TreeGrafter"/>
</dbReference>
<dbReference type="Gene3D" id="3.65.10.20">
    <property type="entry name" value="RNA 3'-terminal phosphate cyclase domain"/>
    <property type="match status" value="2"/>
</dbReference>
<dbReference type="InterPro" id="IPR037136">
    <property type="entry name" value="RNA3'_phos_cyclase_dom_sf"/>
</dbReference>
<sequence>MPQTTTKFAPARDPVQLDGRTLEGGGQLLRTAAVLAALLEQPLEVHDVRGNRENNKGTQGGLRAQHIACISTLANWSSSTTSHLKKESSQVSFHPRKSGATPKYWTDRPIPGALSPRRTASIEVAGVGSIMLLLQAVLPYILYNGPKASEEPTPLHLTVTGGTHVGKAPTLDYFTQVFVPTLANLGYPTITVTEKHRGWSTGTATPGEVELVIPSIPAGTTIPAFTMQDRGDIIGYDVTFIVPSDARRSFHETLTNWFQNRADGTDMTIVKDDDSGNPSRYYLLIVAADMTRKVWGWLQQELDNGGCVDEYLQDQLVVYQTLAEGESVVNAGSWGEGSLHTQTVRWVGSEMADAKWKAVEVEGAEEEEAGKYIYRCSGVGLVSSAGEGWAEEEAV</sequence>